<keyword evidence="1" id="KW-1133">Transmembrane helix</keyword>
<evidence type="ECO:0000313" key="3">
    <source>
        <dbReference type="EMBL" id="TWL27437.1"/>
    </source>
</evidence>
<evidence type="ECO:0000313" key="4">
    <source>
        <dbReference type="Proteomes" id="UP000435910"/>
    </source>
</evidence>
<keyword evidence="1" id="KW-0812">Transmembrane</keyword>
<dbReference type="InterPro" id="IPR007436">
    <property type="entry name" value="DUF485"/>
</dbReference>
<dbReference type="PANTHER" id="PTHR38441:SF1">
    <property type="entry name" value="MEMBRANE PROTEIN"/>
    <property type="match status" value="1"/>
</dbReference>
<organism evidence="3 4">
    <name type="scientific">Bacillus licheniformis</name>
    <dbReference type="NCBI Taxonomy" id="1402"/>
    <lineage>
        <taxon>Bacteria</taxon>
        <taxon>Bacillati</taxon>
        <taxon>Bacillota</taxon>
        <taxon>Bacilli</taxon>
        <taxon>Bacillales</taxon>
        <taxon>Bacillaceae</taxon>
        <taxon>Bacillus</taxon>
    </lineage>
</organism>
<name>A0A1Y0YLA7_BACLI</name>
<evidence type="ECO:0000313" key="2">
    <source>
        <dbReference type="EMBL" id="QPR73622.1"/>
    </source>
</evidence>
<feature type="transmembrane region" description="Helical" evidence="1">
    <location>
        <begin position="27"/>
        <end position="49"/>
    </location>
</feature>
<dbReference type="EMBL" id="CP065647">
    <property type="protein sequence ID" value="QPR73622.1"/>
    <property type="molecule type" value="Genomic_DNA"/>
</dbReference>
<keyword evidence="1" id="KW-0472">Membrane</keyword>
<reference evidence="2 5" key="2">
    <citation type="submission" date="2020-12" db="EMBL/GenBank/DDBJ databases">
        <title>FDA dAtabase for Regulatory Grade micrObial Sequences (FDA-ARGOS): Supporting development and validation of Infectious Disease Dx tests.</title>
        <authorList>
            <person name="Nelson B."/>
            <person name="Plummer A."/>
            <person name="Tallon L."/>
            <person name="Sadzewicz L."/>
            <person name="Zhao X."/>
            <person name="Boylan J."/>
            <person name="Ott S."/>
            <person name="Bowen H."/>
            <person name="Vavikolanu K."/>
            <person name="Mehta A."/>
            <person name="Aluvathingal J."/>
            <person name="Nadendla S."/>
            <person name="Myers T."/>
            <person name="Yan Y."/>
            <person name="Sichtig H."/>
        </authorList>
    </citation>
    <scope>NUCLEOTIDE SEQUENCE [LARGE SCALE GENOMIC DNA]</scope>
    <source>
        <strain evidence="2 5">FDAARGOS_923</strain>
    </source>
</reference>
<dbReference type="Pfam" id="PF04341">
    <property type="entry name" value="DUF485"/>
    <property type="match status" value="1"/>
</dbReference>
<dbReference type="GeneID" id="92859384"/>
<evidence type="ECO:0000313" key="5">
    <source>
        <dbReference type="Proteomes" id="UP000595038"/>
    </source>
</evidence>
<dbReference type="RefSeq" id="WP_003186216.1">
    <property type="nucleotide sequence ID" value="NZ_BEXU01000002.1"/>
</dbReference>
<reference evidence="3 4" key="1">
    <citation type="submission" date="2019-06" db="EMBL/GenBank/DDBJ databases">
        <title>Genome sequence analysis of &gt;100 Bacillus licheniformis strains suggests intrinsic resistance to this species.</title>
        <authorList>
            <person name="Wels M."/>
            <person name="Siezen R.J."/>
            <person name="Johansen E."/>
            <person name="Stuer-Lauridsen B."/>
            <person name="Bjerre K."/>
            <person name="Nielsen B.K.K."/>
        </authorList>
    </citation>
    <scope>NUCLEOTIDE SEQUENCE [LARGE SCALE GENOMIC DNA]</scope>
    <source>
        <strain evidence="3 4">BAC-16736</strain>
    </source>
</reference>
<dbReference type="EMBL" id="NILC01000023">
    <property type="protein sequence ID" value="TWL27437.1"/>
    <property type="molecule type" value="Genomic_DNA"/>
</dbReference>
<dbReference type="PANTHER" id="PTHR38441">
    <property type="entry name" value="INTEGRAL MEMBRANE PROTEIN-RELATED"/>
    <property type="match status" value="1"/>
</dbReference>
<proteinExistence type="predicted"/>
<feature type="transmembrane region" description="Helical" evidence="1">
    <location>
        <begin position="61"/>
        <end position="81"/>
    </location>
</feature>
<protein>
    <submittedName>
        <fullName evidence="2">DUF485 domain-containing protein</fullName>
    </submittedName>
</protein>
<sequence>MGEGKIDYSKAAASPEFQRLLKRKRAFIVPMTIFFLLFYFLLPVMTSYFTFLNQPAVGAITWAWVFAIAQFVMTWTLCIVYTKKAGQFDQIASDFKKKIGGVDS</sequence>
<accession>A0A1Y0YLA7</accession>
<gene>
    <name evidence="3" type="ORF">CHCC16736_2758</name>
    <name evidence="2" type="ORF">I6G80_04985</name>
</gene>
<dbReference type="AlphaFoldDB" id="A0A1Y0YLA7"/>
<dbReference type="OMA" id="AQFVMTW"/>
<evidence type="ECO:0000256" key="1">
    <source>
        <dbReference type="SAM" id="Phobius"/>
    </source>
</evidence>
<dbReference type="Proteomes" id="UP000435910">
    <property type="component" value="Unassembled WGS sequence"/>
</dbReference>
<dbReference type="Proteomes" id="UP000595038">
    <property type="component" value="Chromosome"/>
</dbReference>